<feature type="region of interest" description="Disordered" evidence="1">
    <location>
        <begin position="1"/>
        <end position="51"/>
    </location>
</feature>
<evidence type="ECO:0000256" key="1">
    <source>
        <dbReference type="SAM" id="MobiDB-lite"/>
    </source>
</evidence>
<dbReference type="EMBL" id="JAVIZQ010000001">
    <property type="protein sequence ID" value="MDR6141964.1"/>
    <property type="molecule type" value="Genomic_DNA"/>
</dbReference>
<sequence>MATTPVPPSTNDDAPETTASGKGRATPTRAEQEAARRRPLVANTKEAKAAARAELNERRNRAQAGLAAGEEKYLPARDKGPQRRWVRDYVDAGWHPAEFVMGVMVLVILISLLPANLAIGGFAIAGWAYLVMMAYLILAIGGMVLLGMRVKRKIAAKFGKERMERGLGWYAAMRSLQMRFMRLPKPQVKRGDYPA</sequence>
<dbReference type="Pfam" id="PF11241">
    <property type="entry name" value="DUF3043"/>
    <property type="match status" value="1"/>
</dbReference>
<evidence type="ECO:0000256" key="2">
    <source>
        <dbReference type="SAM" id="Phobius"/>
    </source>
</evidence>
<dbReference type="InterPro" id="IPR021403">
    <property type="entry name" value="DUF3043"/>
</dbReference>
<feature type="compositionally biased region" description="Polar residues" evidence="1">
    <location>
        <begin position="9"/>
        <end position="20"/>
    </location>
</feature>
<dbReference type="Proteomes" id="UP001249291">
    <property type="component" value="Unassembled WGS sequence"/>
</dbReference>
<evidence type="ECO:0000313" key="3">
    <source>
        <dbReference type="EMBL" id="MDR6141964.1"/>
    </source>
</evidence>
<accession>A0ABU1HRN3</accession>
<evidence type="ECO:0000313" key="4">
    <source>
        <dbReference type="Proteomes" id="UP001249291"/>
    </source>
</evidence>
<proteinExistence type="predicted"/>
<comment type="caution">
    <text evidence="3">The sequence shown here is derived from an EMBL/GenBank/DDBJ whole genome shotgun (WGS) entry which is preliminary data.</text>
</comment>
<feature type="transmembrane region" description="Helical" evidence="2">
    <location>
        <begin position="126"/>
        <end position="148"/>
    </location>
</feature>
<organism evidence="3 4">
    <name type="scientific">Microbacterium foliorum</name>
    <dbReference type="NCBI Taxonomy" id="104336"/>
    <lineage>
        <taxon>Bacteria</taxon>
        <taxon>Bacillati</taxon>
        <taxon>Actinomycetota</taxon>
        <taxon>Actinomycetes</taxon>
        <taxon>Micrococcales</taxon>
        <taxon>Microbacteriaceae</taxon>
        <taxon>Microbacterium</taxon>
    </lineage>
</organism>
<keyword evidence="2" id="KW-1133">Transmembrane helix</keyword>
<keyword evidence="2" id="KW-0472">Membrane</keyword>
<keyword evidence="2" id="KW-0812">Transmembrane</keyword>
<keyword evidence="4" id="KW-1185">Reference proteome</keyword>
<dbReference type="RefSeq" id="WP_042538410.1">
    <property type="nucleotide sequence ID" value="NZ_CP019892.1"/>
</dbReference>
<gene>
    <name evidence="3" type="ORF">QE375_001518</name>
</gene>
<name>A0ABU1HRN3_9MICO</name>
<reference evidence="3 4" key="1">
    <citation type="submission" date="2023-08" db="EMBL/GenBank/DDBJ databases">
        <title>Functional and genomic diversity of the sorghum phyllosphere microbiome.</title>
        <authorList>
            <person name="Shade A."/>
        </authorList>
    </citation>
    <scope>NUCLEOTIDE SEQUENCE [LARGE SCALE GENOMIC DNA]</scope>
    <source>
        <strain evidence="3 4">SORGH_AS_0445</strain>
    </source>
</reference>
<evidence type="ECO:0008006" key="5">
    <source>
        <dbReference type="Google" id="ProtNLM"/>
    </source>
</evidence>
<protein>
    <recommendedName>
        <fullName evidence="5">DUF3043 domain-containing protein</fullName>
    </recommendedName>
</protein>
<feature type="transmembrane region" description="Helical" evidence="2">
    <location>
        <begin position="99"/>
        <end position="120"/>
    </location>
</feature>